<dbReference type="EMBL" id="CBTK010000002">
    <property type="protein sequence ID" value="CDH43059.1"/>
    <property type="molecule type" value="Genomic_DNA"/>
</dbReference>
<evidence type="ECO:0000313" key="2">
    <source>
        <dbReference type="Proteomes" id="UP000019184"/>
    </source>
</evidence>
<comment type="caution">
    <text evidence="1">The sequence shown here is derived from an EMBL/GenBank/DDBJ whole genome shotgun (WGS) entry which is preliminary data.</text>
</comment>
<dbReference type="AlphaFoldDB" id="A0A7U7J2E5"/>
<dbReference type="InterPro" id="IPR029060">
    <property type="entry name" value="PIN-like_dom_sf"/>
</dbReference>
<dbReference type="Proteomes" id="UP000019184">
    <property type="component" value="Unassembled WGS sequence"/>
</dbReference>
<keyword evidence="2" id="KW-1185">Reference proteome</keyword>
<gene>
    <name evidence="1" type="ORF">BN874_100012</name>
</gene>
<dbReference type="SUPFAM" id="SSF88723">
    <property type="entry name" value="PIN domain-like"/>
    <property type="match status" value="1"/>
</dbReference>
<name>A0A7U7J2E5_9GAMM</name>
<sequence length="63" mass="7357">MILLDTHVWVRWLDPDAKPLPRSLHVSDQGRYLAEATYIEIRGQILLNSPNRYASAHCRELRT</sequence>
<reference evidence="1 2" key="1">
    <citation type="journal article" date="2014" name="ISME J.">
        <title>Candidatus Competibacter-lineage genomes retrieved from metagenomes reveal functional metabolic diversity.</title>
        <authorList>
            <person name="McIlroy S.J."/>
            <person name="Albertsen M."/>
            <person name="Andresen E.K."/>
            <person name="Saunders A.M."/>
            <person name="Kristiansen R."/>
            <person name="Stokholm-Bjerregaard M."/>
            <person name="Nielsen K.L."/>
            <person name="Nielsen P.H."/>
        </authorList>
    </citation>
    <scope>NUCLEOTIDE SEQUENCE [LARGE SCALE GENOMIC DNA]</scope>
    <source>
        <strain evidence="1 2">Run_B_J11</strain>
    </source>
</reference>
<evidence type="ECO:0000313" key="1">
    <source>
        <dbReference type="EMBL" id="CDH43059.1"/>
    </source>
</evidence>
<evidence type="ECO:0008006" key="3">
    <source>
        <dbReference type="Google" id="ProtNLM"/>
    </source>
</evidence>
<organism evidence="1 2">
    <name type="scientific">Candidatus Contendobacter odensis Run_B_J11</name>
    <dbReference type="NCBI Taxonomy" id="1400861"/>
    <lineage>
        <taxon>Bacteria</taxon>
        <taxon>Pseudomonadati</taxon>
        <taxon>Pseudomonadota</taxon>
        <taxon>Gammaproteobacteria</taxon>
        <taxon>Candidatus Competibacteraceae</taxon>
        <taxon>Candidatus Contendibacter</taxon>
    </lineage>
</organism>
<accession>A0A7U7J2E5</accession>
<proteinExistence type="predicted"/>
<protein>
    <recommendedName>
        <fullName evidence="3">PIN domain-containing protein</fullName>
    </recommendedName>
</protein>